<dbReference type="InterPro" id="IPR051677">
    <property type="entry name" value="AfsR-DnrI-RedD_regulator"/>
</dbReference>
<evidence type="ECO:0000256" key="1">
    <source>
        <dbReference type="PROSITE-ProRule" id="PRU00339"/>
    </source>
</evidence>
<proteinExistence type="predicted"/>
<sequence length="584" mass="63800">MPEGDQDLRLDSDTETVRLVAAPHALDLWQFEALLAGQAPDRRAAAALYQGDLLAGIPLPDPLDQWFAPHRQAIRRKALDLVEQLSRDDAEADGTACEALAGRLLAADPAAEEAHRALIRLRLAQGRSNAALRQLELCREALRRELDADPEPETLALLRDGARAMPAPPAPAPPAPAAALTPPPRGDQPAIIVMPFDNLSGEADGYFVDGVVEEITGALSRVKEFFVIARQSAFTYKGRFVDVREVGRELGVSYVVEGTVRRGGDRLRISVQLVDAGTRAQLWSDRYEGAITDIFDFQDRIASQVAGAILPTVRNAEIAVAARKPPGNLRAHDLVLRAYPRIWSHDAEENGQAIALLRDAVALDPRYGRAHALLAWCHSQDVAYAWSGDPEASRDAARQAIESAADAIADDPTALAAVGAAISLCLDDLPRAASFIESALALDPNHAWAWARYGWLAVYQQRQDEAIQRFERSLALSPLDPLAFNLRIGIAAAFGYKGDYAEAARRIRAVIDRHPRVTWVYRMLAWTAALAGDLPTARDAARKLTAANPHASIEMMRRSHPGRHSAEAFDRMIEGWRLAGLPER</sequence>
<dbReference type="SUPFAM" id="SSF48452">
    <property type="entry name" value="TPR-like"/>
    <property type="match status" value="2"/>
</dbReference>
<dbReference type="Pfam" id="PF03704">
    <property type="entry name" value="BTAD"/>
    <property type="match status" value="1"/>
</dbReference>
<dbReference type="Gene3D" id="3.40.50.10070">
    <property type="entry name" value="TolB, N-terminal domain"/>
    <property type="match status" value="1"/>
</dbReference>
<dbReference type="PROSITE" id="PS50005">
    <property type="entry name" value="TPR"/>
    <property type="match status" value="1"/>
</dbReference>
<organism evidence="4 5">
    <name type="scientific">Falsiroseomonas bella</name>
    <dbReference type="NCBI Taxonomy" id="2184016"/>
    <lineage>
        <taxon>Bacteria</taxon>
        <taxon>Pseudomonadati</taxon>
        <taxon>Pseudomonadota</taxon>
        <taxon>Alphaproteobacteria</taxon>
        <taxon>Acetobacterales</taxon>
        <taxon>Roseomonadaceae</taxon>
        <taxon>Falsiroseomonas</taxon>
    </lineage>
</organism>
<dbReference type="Proteomes" id="UP000245765">
    <property type="component" value="Unassembled WGS sequence"/>
</dbReference>
<dbReference type="OrthoDB" id="7325815at2"/>
<reference evidence="5" key="1">
    <citation type="submission" date="2018-05" db="EMBL/GenBank/DDBJ databases">
        <authorList>
            <person name="Du Z."/>
            <person name="Wang X."/>
        </authorList>
    </citation>
    <scope>NUCLEOTIDE SEQUENCE [LARGE SCALE GENOMIC DNA]</scope>
    <source>
        <strain evidence="5">CQN31</strain>
    </source>
</reference>
<evidence type="ECO:0000313" key="5">
    <source>
        <dbReference type="Proteomes" id="UP000245765"/>
    </source>
</evidence>
<dbReference type="InterPro" id="IPR011990">
    <property type="entry name" value="TPR-like_helical_dom_sf"/>
</dbReference>
<dbReference type="SMART" id="SM01043">
    <property type="entry name" value="BTAD"/>
    <property type="match status" value="1"/>
</dbReference>
<feature type="compositionally biased region" description="Pro residues" evidence="2">
    <location>
        <begin position="166"/>
        <end position="184"/>
    </location>
</feature>
<protein>
    <recommendedName>
        <fullName evidence="3">Bacterial transcriptional activator domain-containing protein</fullName>
    </recommendedName>
</protein>
<evidence type="ECO:0000259" key="3">
    <source>
        <dbReference type="SMART" id="SM01043"/>
    </source>
</evidence>
<feature type="repeat" description="TPR" evidence="1">
    <location>
        <begin position="447"/>
        <end position="480"/>
    </location>
</feature>
<evidence type="ECO:0000313" key="4">
    <source>
        <dbReference type="EMBL" id="PWS35980.1"/>
    </source>
</evidence>
<dbReference type="EMBL" id="QGNA01000004">
    <property type="protein sequence ID" value="PWS35980.1"/>
    <property type="molecule type" value="Genomic_DNA"/>
</dbReference>
<dbReference type="InterPro" id="IPR019734">
    <property type="entry name" value="TPR_rpt"/>
</dbReference>
<comment type="caution">
    <text evidence="4">The sequence shown here is derived from an EMBL/GenBank/DDBJ whole genome shotgun (WGS) entry which is preliminary data.</text>
</comment>
<keyword evidence="5" id="KW-1185">Reference proteome</keyword>
<feature type="region of interest" description="Disordered" evidence="2">
    <location>
        <begin position="163"/>
        <end position="184"/>
    </location>
</feature>
<dbReference type="Gene3D" id="1.25.40.10">
    <property type="entry name" value="Tetratricopeptide repeat domain"/>
    <property type="match status" value="2"/>
</dbReference>
<name>A0A317FA05_9PROT</name>
<evidence type="ECO:0000256" key="2">
    <source>
        <dbReference type="SAM" id="MobiDB-lite"/>
    </source>
</evidence>
<dbReference type="PANTHER" id="PTHR35807">
    <property type="entry name" value="TRANSCRIPTIONAL REGULATOR REDD-RELATED"/>
    <property type="match status" value="1"/>
</dbReference>
<feature type="domain" description="Bacterial transcriptional activator" evidence="3">
    <location>
        <begin position="26"/>
        <end position="162"/>
    </location>
</feature>
<dbReference type="InterPro" id="IPR005158">
    <property type="entry name" value="BTAD"/>
</dbReference>
<keyword evidence="1" id="KW-0802">TPR repeat</keyword>
<gene>
    <name evidence="4" type="ORF">DFH01_16975</name>
</gene>
<accession>A0A317FA05</accession>
<dbReference type="AlphaFoldDB" id="A0A317FA05"/>